<dbReference type="EMBL" id="ML178817">
    <property type="protein sequence ID" value="TFL05302.1"/>
    <property type="molecule type" value="Genomic_DNA"/>
</dbReference>
<accession>A0A5C3QTS8</accession>
<name>A0A5C3QTS8_9AGAR</name>
<sequence length="169" mass="19130">MKVFPLVQLVQGNRRLQPGGAEYHKGGKLPVPFLARRVSPDTADFPLSTFHDQCQDRPPIKIITSHRPQTLTETESIAPGRRSTDRVRKCRTSRVALCSESDHLSLTLFTRKRRENRQCTRSPFVVTTVAASSYISRDRPPLRLGLLTSTIKNMSVASQRGRVCTNWRC</sequence>
<organism evidence="1 2">
    <name type="scientific">Pterulicium gracile</name>
    <dbReference type="NCBI Taxonomy" id="1884261"/>
    <lineage>
        <taxon>Eukaryota</taxon>
        <taxon>Fungi</taxon>
        <taxon>Dikarya</taxon>
        <taxon>Basidiomycota</taxon>
        <taxon>Agaricomycotina</taxon>
        <taxon>Agaricomycetes</taxon>
        <taxon>Agaricomycetidae</taxon>
        <taxon>Agaricales</taxon>
        <taxon>Pleurotineae</taxon>
        <taxon>Pterulaceae</taxon>
        <taxon>Pterulicium</taxon>
    </lineage>
</organism>
<gene>
    <name evidence="1" type="ORF">BDV98DRAFT_561800</name>
</gene>
<keyword evidence="2" id="KW-1185">Reference proteome</keyword>
<evidence type="ECO:0000313" key="1">
    <source>
        <dbReference type="EMBL" id="TFL05302.1"/>
    </source>
</evidence>
<proteinExistence type="predicted"/>
<dbReference type="AlphaFoldDB" id="A0A5C3QTS8"/>
<dbReference type="Proteomes" id="UP000305067">
    <property type="component" value="Unassembled WGS sequence"/>
</dbReference>
<evidence type="ECO:0000313" key="2">
    <source>
        <dbReference type="Proteomes" id="UP000305067"/>
    </source>
</evidence>
<protein>
    <submittedName>
        <fullName evidence="1">Uncharacterized protein</fullName>
    </submittedName>
</protein>
<reference evidence="1 2" key="1">
    <citation type="journal article" date="2019" name="Nat. Ecol. Evol.">
        <title>Megaphylogeny resolves global patterns of mushroom evolution.</title>
        <authorList>
            <person name="Varga T."/>
            <person name="Krizsan K."/>
            <person name="Foldi C."/>
            <person name="Dima B."/>
            <person name="Sanchez-Garcia M."/>
            <person name="Sanchez-Ramirez S."/>
            <person name="Szollosi G.J."/>
            <person name="Szarkandi J.G."/>
            <person name="Papp V."/>
            <person name="Albert L."/>
            <person name="Andreopoulos W."/>
            <person name="Angelini C."/>
            <person name="Antonin V."/>
            <person name="Barry K.W."/>
            <person name="Bougher N.L."/>
            <person name="Buchanan P."/>
            <person name="Buyck B."/>
            <person name="Bense V."/>
            <person name="Catcheside P."/>
            <person name="Chovatia M."/>
            <person name="Cooper J."/>
            <person name="Damon W."/>
            <person name="Desjardin D."/>
            <person name="Finy P."/>
            <person name="Geml J."/>
            <person name="Haridas S."/>
            <person name="Hughes K."/>
            <person name="Justo A."/>
            <person name="Karasinski D."/>
            <person name="Kautmanova I."/>
            <person name="Kiss B."/>
            <person name="Kocsube S."/>
            <person name="Kotiranta H."/>
            <person name="LaButti K.M."/>
            <person name="Lechner B.E."/>
            <person name="Liimatainen K."/>
            <person name="Lipzen A."/>
            <person name="Lukacs Z."/>
            <person name="Mihaltcheva S."/>
            <person name="Morgado L.N."/>
            <person name="Niskanen T."/>
            <person name="Noordeloos M.E."/>
            <person name="Ohm R.A."/>
            <person name="Ortiz-Santana B."/>
            <person name="Ovrebo C."/>
            <person name="Racz N."/>
            <person name="Riley R."/>
            <person name="Savchenko A."/>
            <person name="Shiryaev A."/>
            <person name="Soop K."/>
            <person name="Spirin V."/>
            <person name="Szebenyi C."/>
            <person name="Tomsovsky M."/>
            <person name="Tulloss R.E."/>
            <person name="Uehling J."/>
            <person name="Grigoriev I.V."/>
            <person name="Vagvolgyi C."/>
            <person name="Papp T."/>
            <person name="Martin F.M."/>
            <person name="Miettinen O."/>
            <person name="Hibbett D.S."/>
            <person name="Nagy L.G."/>
        </authorList>
    </citation>
    <scope>NUCLEOTIDE SEQUENCE [LARGE SCALE GENOMIC DNA]</scope>
    <source>
        <strain evidence="1 2">CBS 309.79</strain>
    </source>
</reference>